<organism evidence="1 2">
    <name type="scientific">Salmonella enterica subsp. enterica serovar Bovismorbificans</name>
    <dbReference type="NCBI Taxonomy" id="58097"/>
    <lineage>
        <taxon>Bacteria</taxon>
        <taxon>Pseudomonadati</taxon>
        <taxon>Pseudomonadota</taxon>
        <taxon>Gammaproteobacteria</taxon>
        <taxon>Enterobacterales</taxon>
        <taxon>Enterobacteriaceae</taxon>
        <taxon>Salmonella</taxon>
    </lineage>
</organism>
<evidence type="ECO:0000313" key="1">
    <source>
        <dbReference type="EMBL" id="CNV33065.1"/>
    </source>
</evidence>
<dbReference type="AlphaFoldDB" id="A0A655ESJ2"/>
<dbReference type="Proteomes" id="UP000041314">
    <property type="component" value="Unassembled WGS sequence"/>
</dbReference>
<reference evidence="1 2" key="1">
    <citation type="submission" date="2015-03" db="EMBL/GenBank/DDBJ databases">
        <authorList>
            <consortium name="Pathogen Informatics"/>
        </authorList>
    </citation>
    <scope>NUCLEOTIDE SEQUENCE [LARGE SCALE GENOMIC DNA]</scope>
    <source>
        <strain evidence="1 2">A1104</strain>
    </source>
</reference>
<protein>
    <submittedName>
        <fullName evidence="1">Uncharacterized protein</fullName>
    </submittedName>
</protein>
<accession>A0A655ESJ2</accession>
<sequence length="563" mass="64539">MDTRREFRDIAARRVDRLFHHAQDVQTRTFSLVQRNLHDLFGDTFNFDIHLQRRDTVAGTRHFEVHIAQVIFVAQNVRQYNVVVAFFHQTHSDTCYGGFNWHASVHQRQRSAAHGSHRGRTVGFGDFRHHANGVREFIHVRHHCQHAALRQTTVTNFTTLRRTDHAGFAYGVRREVVVEQEAVSTLAHQFIKHLRVTGSTQSRGNQRLRFTTGKQSGTVSTRQYASAHVQTTDHVFFTAINTRLACQYAATHHVFLDGVQDFAQLVSIQSFIFCNKLLDGFGFDYVNLSIAFLFIGDAVRVAQTRFSKRSNTRVQRVVDGFRLPVPTRFTGFFHQIVDRLDNNLLLLVTEYHRAQHSVFAQQFSFGFHHQHSRFGTGNHQVQLAFFQLVLGRVQHVLVIDVTYARRADWAVERNAGQRQRSGCADHGNDVWVNLRVNGNDGRNNLHFVNEAFREQRTNRAVNQTRNQGFAFAWTAFTTEEAARDTTSSVGTLLIVNGQWEEVLAWLGFFLADNGNEYGGVIHAYHNSGSGLTRHHASFQRNGMLTVLEFTNDRIKQNNILSNF</sequence>
<name>A0A655ESJ2_SALET</name>
<dbReference type="EMBL" id="CQPA01000104">
    <property type="protein sequence ID" value="CNV33065.1"/>
    <property type="molecule type" value="Genomic_DNA"/>
</dbReference>
<proteinExistence type="predicted"/>
<evidence type="ECO:0000313" key="2">
    <source>
        <dbReference type="Proteomes" id="UP000041314"/>
    </source>
</evidence>
<gene>
    <name evidence="1" type="ORF">ERS008198_05074</name>
</gene>